<protein>
    <submittedName>
        <fullName evidence="1">Protein transport protein gos1</fullName>
    </submittedName>
</protein>
<reference evidence="1" key="1">
    <citation type="journal article" date="2022" name="bioRxiv">
        <title>Population genetic analysis of Ophidiomyces ophidiicola, the causative agent of snake fungal disease, indicates recent introductions to the USA.</title>
        <authorList>
            <person name="Ladner J.T."/>
            <person name="Palmer J.M."/>
            <person name="Ettinger C.L."/>
            <person name="Stajich J.E."/>
            <person name="Farrell T.M."/>
            <person name="Glorioso B.M."/>
            <person name="Lawson B."/>
            <person name="Price S.J."/>
            <person name="Stengle A.G."/>
            <person name="Grear D.A."/>
            <person name="Lorch J.M."/>
        </authorList>
    </citation>
    <scope>NUCLEOTIDE SEQUENCE</scope>
    <source>
        <strain evidence="1">NWHC 24266-5</strain>
    </source>
</reference>
<comment type="caution">
    <text evidence="1">The sequence shown here is derived from an EMBL/GenBank/DDBJ whole genome shotgun (WGS) entry which is preliminary data.</text>
</comment>
<sequence>MTSSSGIGWAQLRQQARSLEAQTESLFHVFSQFASVPEIPTTPSAEERRVETQLEELLNLVWHIPGRQLSLGEITDSDAKRQSLISQLSRLLDSESSLPASALKRNNLARHRAILHDHQQELRRLQNSISESRARQNLLSNIRSDINAHHLSDSGIAEADYMLEERGRIDNSNSAMDSILSQAYAVNDNFTLQRETLTSIRHRVMAAANQVPGVNSLISRIGAKRRRDSFTMGIFIGACFLIFLYYR</sequence>
<evidence type="ECO:0000313" key="1">
    <source>
        <dbReference type="EMBL" id="KAI2381192.1"/>
    </source>
</evidence>
<organism evidence="1">
    <name type="scientific">Ophidiomyces ophidiicola</name>
    <dbReference type="NCBI Taxonomy" id="1387563"/>
    <lineage>
        <taxon>Eukaryota</taxon>
        <taxon>Fungi</taxon>
        <taxon>Dikarya</taxon>
        <taxon>Ascomycota</taxon>
        <taxon>Pezizomycotina</taxon>
        <taxon>Eurotiomycetes</taxon>
        <taxon>Eurotiomycetidae</taxon>
        <taxon>Onygenales</taxon>
        <taxon>Onygenaceae</taxon>
        <taxon>Ophidiomyces</taxon>
    </lineage>
</organism>
<dbReference type="EMBL" id="JALBCA010000241">
    <property type="protein sequence ID" value="KAI2381192.1"/>
    <property type="molecule type" value="Genomic_DNA"/>
</dbReference>
<gene>
    <name evidence="1" type="primary">GOS1</name>
    <name evidence="1" type="ORF">LOY88_006837</name>
</gene>
<proteinExistence type="predicted"/>
<name>A0ACB8UM44_9EURO</name>
<accession>A0ACB8UM44</accession>